<evidence type="ECO:0000256" key="2">
    <source>
        <dbReference type="ARBA" id="ARBA00005466"/>
    </source>
</evidence>
<reference evidence="8" key="1">
    <citation type="submission" date="2023-03" db="EMBL/GenBank/DDBJ databases">
        <title>Massive genome expansion in bonnet fungi (Mycena s.s.) driven by repeated elements and novel gene families across ecological guilds.</title>
        <authorList>
            <consortium name="Lawrence Berkeley National Laboratory"/>
            <person name="Harder C.B."/>
            <person name="Miyauchi S."/>
            <person name="Viragh M."/>
            <person name="Kuo A."/>
            <person name="Thoen E."/>
            <person name="Andreopoulos B."/>
            <person name="Lu D."/>
            <person name="Skrede I."/>
            <person name="Drula E."/>
            <person name="Henrissat B."/>
            <person name="Morin E."/>
            <person name="Kohler A."/>
            <person name="Barry K."/>
            <person name="LaButti K."/>
            <person name="Morin E."/>
            <person name="Salamov A."/>
            <person name="Lipzen A."/>
            <person name="Mereny Z."/>
            <person name="Hegedus B."/>
            <person name="Baldrian P."/>
            <person name="Stursova M."/>
            <person name="Weitz H."/>
            <person name="Taylor A."/>
            <person name="Grigoriev I.V."/>
            <person name="Nagy L.G."/>
            <person name="Martin F."/>
            <person name="Kauserud H."/>
        </authorList>
    </citation>
    <scope>NUCLEOTIDE SEQUENCE</scope>
    <source>
        <strain evidence="8">CBHHK200</strain>
    </source>
</reference>
<dbReference type="InterPro" id="IPR016166">
    <property type="entry name" value="FAD-bd_PCMH"/>
</dbReference>
<dbReference type="PANTHER" id="PTHR42973:SF9">
    <property type="entry name" value="FAD-BINDING PCMH-TYPE DOMAIN-CONTAINING PROTEIN-RELATED"/>
    <property type="match status" value="1"/>
</dbReference>
<dbReference type="InterPro" id="IPR012951">
    <property type="entry name" value="BBE"/>
</dbReference>
<comment type="cofactor">
    <cofactor evidence="1">
        <name>FAD</name>
        <dbReference type="ChEBI" id="CHEBI:57692"/>
    </cofactor>
</comment>
<protein>
    <submittedName>
        <fullName evidence="8">FAD-dependent oxygenase</fullName>
    </submittedName>
</protein>
<sequence>MVLLQLNYLPLLLAISVICATSKATATILPDQVLFSIDIQQRYVALASHLGPILSQGASIYLEGTPQFKEQTARWQLFAPPQFHIAVEVVAERDVQYTVLLANSFGLPWLAVSGRHGSTSTLHKLEHGIQISLSKLNNITMNIDGQTANFGGGVLSKKVVDTLWSWGKQTVTGQCECTSLAGPLLGGGHGLLQGRYGLMIDQLVEARVVLADGSLVTASNEENPDLFWALRGAGHNFGIVTQVKFKVYDVPKDNQWVVAILTFTEDKLEKIIELANDIKDGLQPVELINMIWVLRIPGTEKPVINVQIIYEGSLAESQKYINQYNALNPTDSAILQNVDYPQISSLTNSGEETIACAHSVYRARLFPTSFRSYHIPTIRKLFDKFSEISAQPGLNNSFYLLEAYSVKGVQNVDPESTAFPDRFNVFLTAPVLVYFDADLDEQAVKSGQEIREIALEGVEDGLQSSYVNYAQGDETLEDWYGHETWRTDKLRALKEKYDPHNRFAFYAPIIQ</sequence>
<accession>A0AAD6SRA0</accession>
<evidence type="ECO:0000313" key="9">
    <source>
        <dbReference type="Proteomes" id="UP001218188"/>
    </source>
</evidence>
<dbReference type="Pfam" id="PF08031">
    <property type="entry name" value="BBE"/>
    <property type="match status" value="1"/>
</dbReference>
<dbReference type="GO" id="GO:0016491">
    <property type="term" value="F:oxidoreductase activity"/>
    <property type="evidence" value="ECO:0007669"/>
    <property type="project" value="UniProtKB-KW"/>
</dbReference>
<evidence type="ECO:0000256" key="6">
    <source>
        <dbReference type="SAM" id="SignalP"/>
    </source>
</evidence>
<feature type="chain" id="PRO_5042237690" evidence="6">
    <location>
        <begin position="27"/>
        <end position="511"/>
    </location>
</feature>
<feature type="signal peptide" evidence="6">
    <location>
        <begin position="1"/>
        <end position="26"/>
    </location>
</feature>
<dbReference type="AlphaFoldDB" id="A0AAD6SRA0"/>
<evidence type="ECO:0000259" key="7">
    <source>
        <dbReference type="PROSITE" id="PS51387"/>
    </source>
</evidence>
<keyword evidence="3" id="KW-0285">Flavoprotein</keyword>
<keyword evidence="4" id="KW-0274">FAD</keyword>
<dbReference type="PROSITE" id="PS51387">
    <property type="entry name" value="FAD_PCMH"/>
    <property type="match status" value="1"/>
</dbReference>
<dbReference type="InterPro" id="IPR050416">
    <property type="entry name" value="FAD-linked_Oxidoreductase"/>
</dbReference>
<dbReference type="Gene3D" id="3.40.462.20">
    <property type="match status" value="1"/>
</dbReference>
<evidence type="ECO:0000313" key="8">
    <source>
        <dbReference type="EMBL" id="KAJ7031060.1"/>
    </source>
</evidence>
<organism evidence="8 9">
    <name type="scientific">Mycena alexandri</name>
    <dbReference type="NCBI Taxonomy" id="1745969"/>
    <lineage>
        <taxon>Eukaryota</taxon>
        <taxon>Fungi</taxon>
        <taxon>Dikarya</taxon>
        <taxon>Basidiomycota</taxon>
        <taxon>Agaricomycotina</taxon>
        <taxon>Agaricomycetes</taxon>
        <taxon>Agaricomycetidae</taxon>
        <taxon>Agaricales</taxon>
        <taxon>Marasmiineae</taxon>
        <taxon>Mycenaceae</taxon>
        <taxon>Mycena</taxon>
    </lineage>
</organism>
<dbReference type="GO" id="GO:0071949">
    <property type="term" value="F:FAD binding"/>
    <property type="evidence" value="ECO:0007669"/>
    <property type="project" value="InterPro"/>
</dbReference>
<dbReference type="Proteomes" id="UP001218188">
    <property type="component" value="Unassembled WGS sequence"/>
</dbReference>
<gene>
    <name evidence="8" type="ORF">C8F04DRAFT_1112151</name>
</gene>
<proteinExistence type="inferred from homology"/>
<dbReference type="InterPro" id="IPR036318">
    <property type="entry name" value="FAD-bd_PCMH-like_sf"/>
</dbReference>
<feature type="domain" description="FAD-binding PCMH-type" evidence="7">
    <location>
        <begin position="78"/>
        <end position="250"/>
    </location>
</feature>
<keyword evidence="6" id="KW-0732">Signal</keyword>
<evidence type="ECO:0000256" key="4">
    <source>
        <dbReference type="ARBA" id="ARBA00022827"/>
    </source>
</evidence>
<evidence type="ECO:0000256" key="3">
    <source>
        <dbReference type="ARBA" id="ARBA00022630"/>
    </source>
</evidence>
<comment type="similarity">
    <text evidence="2">Belongs to the oxygen-dependent FAD-linked oxidoreductase family.</text>
</comment>
<dbReference type="InterPro" id="IPR006094">
    <property type="entry name" value="Oxid_FAD_bind_N"/>
</dbReference>
<keyword evidence="9" id="KW-1185">Reference proteome</keyword>
<evidence type="ECO:0000256" key="5">
    <source>
        <dbReference type="ARBA" id="ARBA00023002"/>
    </source>
</evidence>
<dbReference type="Gene3D" id="3.30.465.10">
    <property type="match status" value="1"/>
</dbReference>
<comment type="caution">
    <text evidence="8">The sequence shown here is derived from an EMBL/GenBank/DDBJ whole genome shotgun (WGS) entry which is preliminary data.</text>
</comment>
<dbReference type="EMBL" id="JARJCM010000085">
    <property type="protein sequence ID" value="KAJ7031060.1"/>
    <property type="molecule type" value="Genomic_DNA"/>
</dbReference>
<evidence type="ECO:0000256" key="1">
    <source>
        <dbReference type="ARBA" id="ARBA00001974"/>
    </source>
</evidence>
<dbReference type="Pfam" id="PF01565">
    <property type="entry name" value="FAD_binding_4"/>
    <property type="match status" value="1"/>
</dbReference>
<dbReference type="SUPFAM" id="SSF56176">
    <property type="entry name" value="FAD-binding/transporter-associated domain-like"/>
    <property type="match status" value="1"/>
</dbReference>
<keyword evidence="5" id="KW-0560">Oxidoreductase</keyword>
<dbReference type="InterPro" id="IPR016169">
    <property type="entry name" value="FAD-bd_PCMH_sub2"/>
</dbReference>
<dbReference type="PANTHER" id="PTHR42973">
    <property type="entry name" value="BINDING OXIDOREDUCTASE, PUTATIVE (AFU_ORTHOLOGUE AFUA_1G17690)-RELATED"/>
    <property type="match status" value="1"/>
</dbReference>
<name>A0AAD6SRA0_9AGAR</name>